<feature type="domain" description="N-acetyltransferase" evidence="3">
    <location>
        <begin position="7"/>
        <end position="215"/>
    </location>
</feature>
<keyword evidence="1 4" id="KW-0808">Transferase</keyword>
<gene>
    <name evidence="4" type="ORF">DAERI_010410</name>
</gene>
<protein>
    <submittedName>
        <fullName evidence="4">N-acetyltransferase GCN5</fullName>
    </submittedName>
</protein>
<evidence type="ECO:0000259" key="3">
    <source>
        <dbReference type="PROSITE" id="PS51186"/>
    </source>
</evidence>
<organism evidence="4 5">
    <name type="scientific">Deinococcus aerius</name>
    <dbReference type="NCBI Taxonomy" id="200253"/>
    <lineage>
        <taxon>Bacteria</taxon>
        <taxon>Thermotogati</taxon>
        <taxon>Deinococcota</taxon>
        <taxon>Deinococci</taxon>
        <taxon>Deinococcales</taxon>
        <taxon>Deinococcaceae</taxon>
        <taxon>Deinococcus</taxon>
    </lineage>
</organism>
<dbReference type="InterPro" id="IPR000182">
    <property type="entry name" value="GNAT_dom"/>
</dbReference>
<dbReference type="EMBL" id="BFAG01000001">
    <property type="protein sequence ID" value="GBF04238.1"/>
    <property type="molecule type" value="Genomic_DNA"/>
</dbReference>
<dbReference type="SUPFAM" id="SSF55729">
    <property type="entry name" value="Acyl-CoA N-acyltransferases (Nat)"/>
    <property type="match status" value="1"/>
</dbReference>
<evidence type="ECO:0000256" key="2">
    <source>
        <dbReference type="ARBA" id="ARBA00023315"/>
    </source>
</evidence>
<dbReference type="PROSITE" id="PS51186">
    <property type="entry name" value="GNAT"/>
    <property type="match status" value="1"/>
</dbReference>
<keyword evidence="2" id="KW-0012">Acyltransferase</keyword>
<sequence>MSADPRLTLRPVQPGDAAALAHVAYETAFFGESAERFFPCRPLFAALWVAPYFQDGSGSVGFVALRGEEVLGYILGSVDPGRYALALTAQVPGLLGQWLRGQLPGAWPSLAYLLRSALYRVPHPPADRYPAHLHLNLLASARGLGAGGALLDAFLAELRARRVPGVQLSTTRRNVAAVELYTRRGFREWAARRTRLWTPWTGQPEEQVTMALNLGGETA</sequence>
<dbReference type="InterPro" id="IPR016181">
    <property type="entry name" value="Acyl_CoA_acyltransferase"/>
</dbReference>
<dbReference type="OrthoDB" id="66159at2"/>
<dbReference type="PANTHER" id="PTHR43877">
    <property type="entry name" value="AMINOALKYLPHOSPHONATE N-ACETYLTRANSFERASE-RELATED-RELATED"/>
    <property type="match status" value="1"/>
</dbReference>
<keyword evidence="5" id="KW-1185">Reference proteome</keyword>
<dbReference type="RefSeq" id="WP_103127793.1">
    <property type="nucleotide sequence ID" value="NZ_BFAG01000001.1"/>
</dbReference>
<dbReference type="AlphaFoldDB" id="A0A2I9DE60"/>
<proteinExistence type="predicted"/>
<dbReference type="InterPro" id="IPR050832">
    <property type="entry name" value="Bact_Acetyltransf"/>
</dbReference>
<reference evidence="5" key="1">
    <citation type="submission" date="2018-01" db="EMBL/GenBank/DDBJ databases">
        <title>Draft Genome Sequence of the Radioresistant Bacterium Deinococcus aerius TR0125, Isolated from the Higher Atmosphere above Japan.</title>
        <authorList>
            <person name="Satoh K."/>
            <person name="Arai H."/>
            <person name="Sanzen T."/>
            <person name="Kawaguchi Y."/>
            <person name="Hayashi H."/>
            <person name="Yokobori S."/>
            <person name="Yamagishi A."/>
            <person name="Oono Y."/>
            <person name="Narumi I."/>
        </authorList>
    </citation>
    <scope>NUCLEOTIDE SEQUENCE [LARGE SCALE GENOMIC DNA]</scope>
    <source>
        <strain evidence="5">TR0125</strain>
    </source>
</reference>
<comment type="caution">
    <text evidence="4">The sequence shown here is derived from an EMBL/GenBank/DDBJ whole genome shotgun (WGS) entry which is preliminary data.</text>
</comment>
<name>A0A2I9DE60_9DEIO</name>
<dbReference type="Pfam" id="PF00583">
    <property type="entry name" value="Acetyltransf_1"/>
    <property type="match status" value="1"/>
</dbReference>
<evidence type="ECO:0000313" key="4">
    <source>
        <dbReference type="EMBL" id="GBF04238.1"/>
    </source>
</evidence>
<dbReference type="Gene3D" id="3.40.630.30">
    <property type="match status" value="1"/>
</dbReference>
<evidence type="ECO:0000313" key="5">
    <source>
        <dbReference type="Proteomes" id="UP000236569"/>
    </source>
</evidence>
<dbReference type="Proteomes" id="UP000236569">
    <property type="component" value="Unassembled WGS sequence"/>
</dbReference>
<dbReference type="GO" id="GO:0016747">
    <property type="term" value="F:acyltransferase activity, transferring groups other than amino-acyl groups"/>
    <property type="evidence" value="ECO:0007669"/>
    <property type="project" value="InterPro"/>
</dbReference>
<accession>A0A2I9DE60</accession>
<evidence type="ECO:0000256" key="1">
    <source>
        <dbReference type="ARBA" id="ARBA00022679"/>
    </source>
</evidence>